<dbReference type="InterPro" id="IPR016195">
    <property type="entry name" value="Pol/histidinol_Pase-like"/>
</dbReference>
<dbReference type="EMBL" id="FUWM01000011">
    <property type="protein sequence ID" value="SJZ67366.1"/>
    <property type="molecule type" value="Genomic_DNA"/>
</dbReference>
<dbReference type="PANTHER" id="PTHR42924:SF3">
    <property type="entry name" value="POLYMERASE_HISTIDINOL PHOSPHATASE N-TERMINAL DOMAIN-CONTAINING PROTEIN"/>
    <property type="match status" value="1"/>
</dbReference>
<dbReference type="AlphaFoldDB" id="A0A1T4MKK0"/>
<dbReference type="GO" id="GO:0035312">
    <property type="term" value="F:5'-3' DNA exonuclease activity"/>
    <property type="evidence" value="ECO:0007669"/>
    <property type="project" value="TreeGrafter"/>
</dbReference>
<gene>
    <name evidence="2" type="ORF">SAMN02745118_01498</name>
</gene>
<dbReference type="Pfam" id="PF02811">
    <property type="entry name" value="PHP"/>
    <property type="match status" value="1"/>
</dbReference>
<dbReference type="Gene3D" id="3.20.20.140">
    <property type="entry name" value="Metal-dependent hydrolases"/>
    <property type="match status" value="1"/>
</dbReference>
<dbReference type="InterPro" id="IPR052018">
    <property type="entry name" value="PHP_domain"/>
</dbReference>
<dbReference type="OrthoDB" id="9791620at2"/>
<dbReference type="SUPFAM" id="SSF89550">
    <property type="entry name" value="PHP domain-like"/>
    <property type="match status" value="1"/>
</dbReference>
<dbReference type="GO" id="GO:0004534">
    <property type="term" value="F:5'-3' RNA exonuclease activity"/>
    <property type="evidence" value="ECO:0007669"/>
    <property type="project" value="TreeGrafter"/>
</dbReference>
<dbReference type="InterPro" id="IPR003141">
    <property type="entry name" value="Pol/His_phosphatase_N"/>
</dbReference>
<dbReference type="Proteomes" id="UP000190625">
    <property type="component" value="Unassembled WGS sequence"/>
</dbReference>
<evidence type="ECO:0000259" key="1">
    <source>
        <dbReference type="SMART" id="SM00481"/>
    </source>
</evidence>
<proteinExistence type="predicted"/>
<reference evidence="3" key="1">
    <citation type="submission" date="2017-02" db="EMBL/GenBank/DDBJ databases">
        <authorList>
            <person name="Varghese N."/>
            <person name="Submissions S."/>
        </authorList>
    </citation>
    <scope>NUCLEOTIDE SEQUENCE [LARGE SCALE GENOMIC DNA]</scope>
    <source>
        <strain evidence="3">ATCC BAA-73</strain>
    </source>
</reference>
<dbReference type="InterPro" id="IPR004013">
    <property type="entry name" value="PHP_dom"/>
</dbReference>
<protein>
    <recommendedName>
        <fullName evidence="1">Polymerase/histidinol phosphatase N-terminal domain-containing protein</fullName>
    </recommendedName>
</protein>
<keyword evidence="3" id="KW-1185">Reference proteome</keyword>
<dbReference type="SMART" id="SM00481">
    <property type="entry name" value="POLIIIAc"/>
    <property type="match status" value="1"/>
</dbReference>
<dbReference type="STRING" id="142842.SAMN02745118_01498"/>
<dbReference type="PANTHER" id="PTHR42924">
    <property type="entry name" value="EXONUCLEASE"/>
    <property type="match status" value="1"/>
</dbReference>
<accession>A0A1T4MKK0</accession>
<dbReference type="CDD" id="cd07432">
    <property type="entry name" value="PHP_HisPPase"/>
    <property type="match status" value="1"/>
</dbReference>
<organism evidence="2 3">
    <name type="scientific">Selenihalanaerobacter shriftii</name>
    <dbReference type="NCBI Taxonomy" id="142842"/>
    <lineage>
        <taxon>Bacteria</taxon>
        <taxon>Bacillati</taxon>
        <taxon>Bacillota</taxon>
        <taxon>Clostridia</taxon>
        <taxon>Halanaerobiales</taxon>
        <taxon>Halobacteroidaceae</taxon>
        <taxon>Selenihalanaerobacter</taxon>
    </lineage>
</organism>
<name>A0A1T4MKK0_9FIRM</name>
<evidence type="ECO:0000313" key="3">
    <source>
        <dbReference type="Proteomes" id="UP000190625"/>
    </source>
</evidence>
<evidence type="ECO:0000313" key="2">
    <source>
        <dbReference type="EMBL" id="SJZ67366.1"/>
    </source>
</evidence>
<feature type="domain" description="Polymerase/histidinol phosphatase N-terminal" evidence="1">
    <location>
        <begin position="6"/>
        <end position="74"/>
    </location>
</feature>
<sequence>MIDYYVDLHVHTVLSPCGDIIMTPQNIIDTALAREIDILAITDHNSIGNLEVALELAKDYDLTIIPGMEVESKEGVHLVSLFPNLKEAKSFQKLIYDNLPFINNDEDLFGPQLLTDQDDKFISRVKRLLLVSANLSVHQIVKEVLNRNGIIFPAHIDKKEYSILTNLGFIPAGIEFPIIEIYNKDSLDKLYNDFPLLKSYQVIKSSDAHFLHDLKPSLKLTLAEPSLSEMILAFKNEGGRKVMILE</sequence>
<dbReference type="RefSeq" id="WP_078809971.1">
    <property type="nucleotide sequence ID" value="NZ_FUWM01000011.1"/>
</dbReference>